<accession>A0A2J8A6M7</accession>
<protein>
    <submittedName>
        <fullName evidence="2">Uncharacterized protein</fullName>
    </submittedName>
</protein>
<proteinExistence type="predicted"/>
<dbReference type="Proteomes" id="UP000236333">
    <property type="component" value="Unassembled WGS sequence"/>
</dbReference>
<dbReference type="AlphaFoldDB" id="A0A2J8A6M7"/>
<name>A0A2J8A6M7_9CHLO</name>
<organism evidence="2 3">
    <name type="scientific">Tetrabaena socialis</name>
    <dbReference type="NCBI Taxonomy" id="47790"/>
    <lineage>
        <taxon>Eukaryota</taxon>
        <taxon>Viridiplantae</taxon>
        <taxon>Chlorophyta</taxon>
        <taxon>core chlorophytes</taxon>
        <taxon>Chlorophyceae</taxon>
        <taxon>CS clade</taxon>
        <taxon>Chlamydomonadales</taxon>
        <taxon>Tetrabaenaceae</taxon>
        <taxon>Tetrabaena</taxon>
    </lineage>
</organism>
<dbReference type="OrthoDB" id="426882at2759"/>
<comment type="caution">
    <text evidence="2">The sequence shown here is derived from an EMBL/GenBank/DDBJ whole genome shotgun (WGS) entry which is preliminary data.</text>
</comment>
<feature type="region of interest" description="Disordered" evidence="1">
    <location>
        <begin position="1"/>
        <end position="31"/>
    </location>
</feature>
<dbReference type="EMBL" id="PGGS01000141">
    <property type="protein sequence ID" value="PNH08179.1"/>
    <property type="molecule type" value="Genomic_DNA"/>
</dbReference>
<sequence>MLAASVPGGGGAAGDGDALPERKGGADARGILGHESSPLGLNGHVLHTLAHIELNAIDLAWGWTCLIQV</sequence>
<gene>
    <name evidence="2" type="ORF">TSOC_005264</name>
</gene>
<reference evidence="2 3" key="1">
    <citation type="journal article" date="2017" name="Mol. Biol. Evol.">
        <title>The 4-celled Tetrabaena socialis nuclear genome reveals the essential components for genetic control of cell number at the origin of multicellularity in the volvocine lineage.</title>
        <authorList>
            <person name="Featherston J."/>
            <person name="Arakaki Y."/>
            <person name="Hanschen E.R."/>
            <person name="Ferris P.J."/>
            <person name="Michod R.E."/>
            <person name="Olson B.J.S.C."/>
            <person name="Nozaki H."/>
            <person name="Durand P.M."/>
        </authorList>
    </citation>
    <scope>NUCLEOTIDE SEQUENCE [LARGE SCALE GENOMIC DNA]</scope>
    <source>
        <strain evidence="2 3">NIES-571</strain>
    </source>
</reference>
<evidence type="ECO:0000256" key="1">
    <source>
        <dbReference type="SAM" id="MobiDB-lite"/>
    </source>
</evidence>
<keyword evidence="3" id="KW-1185">Reference proteome</keyword>
<evidence type="ECO:0000313" key="2">
    <source>
        <dbReference type="EMBL" id="PNH08179.1"/>
    </source>
</evidence>
<evidence type="ECO:0000313" key="3">
    <source>
        <dbReference type="Proteomes" id="UP000236333"/>
    </source>
</evidence>